<feature type="transmembrane region" description="Helical" evidence="9">
    <location>
        <begin position="105"/>
        <end position="124"/>
    </location>
</feature>
<keyword evidence="2" id="KW-0813">Transport</keyword>
<keyword evidence="5" id="KW-0547">Nucleotide-binding</keyword>
<keyword evidence="12" id="KW-1185">Reference proteome</keyword>
<evidence type="ECO:0000256" key="9">
    <source>
        <dbReference type="SAM" id="Phobius"/>
    </source>
</evidence>
<evidence type="ECO:0000259" key="10">
    <source>
        <dbReference type="PROSITE" id="PS50893"/>
    </source>
</evidence>
<dbReference type="SMART" id="SM00382">
    <property type="entry name" value="AAA"/>
    <property type="match status" value="1"/>
</dbReference>
<keyword evidence="3" id="KW-1003">Cell membrane</keyword>
<feature type="domain" description="ABC transporter" evidence="10">
    <location>
        <begin position="336"/>
        <end position="581"/>
    </location>
</feature>
<evidence type="ECO:0000256" key="4">
    <source>
        <dbReference type="ARBA" id="ARBA00022692"/>
    </source>
</evidence>
<keyword evidence="4 9" id="KW-0812">Transmembrane</keyword>
<comment type="caution">
    <text evidence="11">The sequence shown here is derived from an EMBL/GenBank/DDBJ whole genome shotgun (WGS) entry which is preliminary data.</text>
</comment>
<dbReference type="SUPFAM" id="SSF52540">
    <property type="entry name" value="P-loop containing nucleoside triphosphate hydrolases"/>
    <property type="match status" value="1"/>
</dbReference>
<dbReference type="InterPro" id="IPR043428">
    <property type="entry name" value="LivM-like"/>
</dbReference>
<dbReference type="Gene3D" id="3.40.50.300">
    <property type="entry name" value="P-loop containing nucleotide triphosphate hydrolases"/>
    <property type="match status" value="1"/>
</dbReference>
<dbReference type="InterPro" id="IPR051120">
    <property type="entry name" value="ABC_AA/LPS_Transport"/>
</dbReference>
<dbReference type="Proteomes" id="UP000756860">
    <property type="component" value="Unassembled WGS sequence"/>
</dbReference>
<dbReference type="Pfam" id="PF02653">
    <property type="entry name" value="BPD_transp_2"/>
    <property type="match status" value="1"/>
</dbReference>
<dbReference type="RefSeq" id="WP_214175449.1">
    <property type="nucleotide sequence ID" value="NZ_JAHCVK010000003.1"/>
</dbReference>
<dbReference type="CDD" id="cd03219">
    <property type="entry name" value="ABC_Mj1267_LivG_branched"/>
    <property type="match status" value="1"/>
</dbReference>
<dbReference type="InterPro" id="IPR003439">
    <property type="entry name" value="ABC_transporter-like_ATP-bd"/>
</dbReference>
<dbReference type="InterPro" id="IPR003593">
    <property type="entry name" value="AAA+_ATPase"/>
</dbReference>
<protein>
    <submittedName>
        <fullName evidence="11">Branched-chain amino acid ABC transporter ATP-binding protein/permease</fullName>
    </submittedName>
</protein>
<dbReference type="InterPro" id="IPR027417">
    <property type="entry name" value="P-loop_NTPase"/>
</dbReference>
<dbReference type="PANTHER" id="PTHR45772">
    <property type="entry name" value="CONSERVED COMPONENT OF ABC TRANSPORTER FOR NATURAL AMINO ACIDS-RELATED"/>
    <property type="match status" value="1"/>
</dbReference>
<feature type="transmembrane region" description="Helical" evidence="9">
    <location>
        <begin position="201"/>
        <end position="219"/>
    </location>
</feature>
<accession>A0ABS5SDK9</accession>
<dbReference type="InterPro" id="IPR001851">
    <property type="entry name" value="ABC_transp_permease"/>
</dbReference>
<sequence>MRRVGLIAFLALVAMIPLSPPFYVTMGSYIGLYTMVALGLVLLTGVTGLTSFGQAAFMGLGAYTSAVLTTTLSWSPWLALVIALLLTIGVALVLGAVTLRMGGHYLPLATMSWGISLFFLFGSLPELGGQTGLSDIPALAIAGVELRDERIYYYLIWLVCLAAMWGTVNLLDSREGRAIRALKGGLHMAEAFGASGLRLKMVVFVYSAVLGCLAGWLYAHMQRFVNPSPFGINVGIEFLFMITIGGAGSIWGSVIGATLVSFLKTALQGILPKIIGHTGNFETIIFGIMILMVLQWMRGGIWVFVERFLPPKPNKDVGEASDLPVRTQPRRGEPLLRVDGIRKEFGGLVAVKNVSFEVAAGEIVGLIGPNGAGKSTTFNLISGELPRTDGNVYLGAEKISGLRPSRIARRGLSRTFQHVKLIPGMTVIENVMLGAYLRTNEGFFSAGFRLNRTMEKRVAAEAARQLKRVGLEESMHVPAGSLPLGKQRIVEIARALCSDPILLLLDEPAAGLRYKEKQELARLLEQLRSEGMTVLIVEHDMEFLMNLVDRIVVMEFGKKLAEGLPHEIRSNPEVLEAYLGGV</sequence>
<evidence type="ECO:0000256" key="8">
    <source>
        <dbReference type="ARBA" id="ARBA00023136"/>
    </source>
</evidence>
<evidence type="ECO:0000256" key="6">
    <source>
        <dbReference type="ARBA" id="ARBA00022840"/>
    </source>
</evidence>
<feature type="transmembrane region" description="Helical" evidence="9">
    <location>
        <begin position="6"/>
        <end position="24"/>
    </location>
</feature>
<evidence type="ECO:0000256" key="5">
    <source>
        <dbReference type="ARBA" id="ARBA00022741"/>
    </source>
</evidence>
<dbReference type="EMBL" id="JAHCVK010000003">
    <property type="protein sequence ID" value="MBT0653455.1"/>
    <property type="molecule type" value="Genomic_DNA"/>
</dbReference>
<feature type="transmembrane region" description="Helical" evidence="9">
    <location>
        <begin position="36"/>
        <end position="57"/>
    </location>
</feature>
<evidence type="ECO:0000256" key="3">
    <source>
        <dbReference type="ARBA" id="ARBA00022475"/>
    </source>
</evidence>
<dbReference type="InterPro" id="IPR032823">
    <property type="entry name" value="BCA_ABC_TP_C"/>
</dbReference>
<dbReference type="PANTHER" id="PTHR45772:SF2">
    <property type="entry name" value="ABC TRANSPORTER ATP-BINDING PROTEIN"/>
    <property type="match status" value="1"/>
</dbReference>
<comment type="subcellular location">
    <subcellularLocation>
        <location evidence="1">Cell membrane</location>
        <topology evidence="1">Multi-pass membrane protein</topology>
    </subcellularLocation>
</comment>
<evidence type="ECO:0000256" key="7">
    <source>
        <dbReference type="ARBA" id="ARBA00022989"/>
    </source>
</evidence>
<dbReference type="Pfam" id="PF12399">
    <property type="entry name" value="BCA_ABC_TP_C"/>
    <property type="match status" value="1"/>
</dbReference>
<proteinExistence type="predicted"/>
<dbReference type="PROSITE" id="PS50893">
    <property type="entry name" value="ABC_TRANSPORTER_2"/>
    <property type="match status" value="1"/>
</dbReference>
<evidence type="ECO:0000313" key="12">
    <source>
        <dbReference type="Proteomes" id="UP000756860"/>
    </source>
</evidence>
<keyword evidence="6 11" id="KW-0067">ATP-binding</keyword>
<dbReference type="GO" id="GO:0005524">
    <property type="term" value="F:ATP binding"/>
    <property type="evidence" value="ECO:0007669"/>
    <property type="project" value="UniProtKB-KW"/>
</dbReference>
<evidence type="ECO:0000313" key="11">
    <source>
        <dbReference type="EMBL" id="MBT0653455.1"/>
    </source>
</evidence>
<evidence type="ECO:0000256" key="2">
    <source>
        <dbReference type="ARBA" id="ARBA00022448"/>
    </source>
</evidence>
<feature type="transmembrane region" description="Helical" evidence="9">
    <location>
        <begin position="239"/>
        <end position="263"/>
    </location>
</feature>
<reference evidence="11 12" key="1">
    <citation type="submission" date="2021-05" db="EMBL/GenBank/DDBJ databases">
        <title>The draft genome of Geobacter luticola JCM 17780.</title>
        <authorList>
            <person name="Xu Z."/>
            <person name="Masuda Y."/>
            <person name="Itoh H."/>
            <person name="Senoo K."/>
        </authorList>
    </citation>
    <scope>NUCLEOTIDE SEQUENCE [LARGE SCALE GENOMIC DNA]</scope>
    <source>
        <strain evidence="11 12">JCM 17780</strain>
    </source>
</reference>
<dbReference type="CDD" id="cd06581">
    <property type="entry name" value="TM_PBP1_LivM_like"/>
    <property type="match status" value="1"/>
</dbReference>
<feature type="transmembrane region" description="Helical" evidence="9">
    <location>
        <begin position="151"/>
        <end position="171"/>
    </location>
</feature>
<dbReference type="Pfam" id="PF00005">
    <property type="entry name" value="ABC_tran"/>
    <property type="match status" value="1"/>
</dbReference>
<evidence type="ECO:0000256" key="1">
    <source>
        <dbReference type="ARBA" id="ARBA00004651"/>
    </source>
</evidence>
<feature type="transmembrane region" description="Helical" evidence="9">
    <location>
        <begin position="77"/>
        <end position="98"/>
    </location>
</feature>
<keyword evidence="8 9" id="KW-0472">Membrane</keyword>
<keyword evidence="7 9" id="KW-1133">Transmembrane helix</keyword>
<name>A0ABS5SDK9_9BACT</name>
<gene>
    <name evidence="11" type="ORF">KI810_10345</name>
</gene>
<feature type="transmembrane region" description="Helical" evidence="9">
    <location>
        <begin position="284"/>
        <end position="305"/>
    </location>
</feature>
<organism evidence="11 12">
    <name type="scientific">Geomobilimonas luticola</name>
    <dbReference type="NCBI Taxonomy" id="1114878"/>
    <lineage>
        <taxon>Bacteria</taxon>
        <taxon>Pseudomonadati</taxon>
        <taxon>Thermodesulfobacteriota</taxon>
        <taxon>Desulfuromonadia</taxon>
        <taxon>Geobacterales</taxon>
        <taxon>Geobacteraceae</taxon>
        <taxon>Geomobilimonas</taxon>
    </lineage>
</organism>